<evidence type="ECO:0000259" key="1">
    <source>
        <dbReference type="Pfam" id="PF19138"/>
    </source>
</evidence>
<dbReference type="Pfam" id="PF23336">
    <property type="entry name" value="HTH_TbsP_C"/>
    <property type="match status" value="1"/>
</dbReference>
<dbReference type="Pfam" id="PF19138">
    <property type="entry name" value="TbsP_N"/>
    <property type="match status" value="1"/>
</dbReference>
<comment type="caution">
    <text evidence="3">The sequence shown here is derived from an EMBL/GenBank/DDBJ whole genome shotgun (WGS) entry which is preliminary data.</text>
</comment>
<dbReference type="InterPro" id="IPR043859">
    <property type="entry name" value="TbsP-like_N"/>
</dbReference>
<dbReference type="OrthoDB" id="342758at2157"/>
<dbReference type="Proteomes" id="UP000017840">
    <property type="component" value="Unassembled WGS sequence"/>
</dbReference>
<sequence length="290" mass="30154">MSVEPVAESLRRLVDHPIAAAADGGDDPLVVSADAAVLRETLRSVASLADAAADDGDDDAPGCVRLCGPPAALDAATDEFRTAARAADLVESDRLDLRTVDDRTLPSVLVAAGRALAPVPLPDGRAVALSTDESAVVSAVRTAFAETVAAGDRYRLGVPAYSRLLEELGSEVGSTTREEFAAALDAPVTVRGPDDTLDEIDAALLLGARNRAQLYELSEWAESVGLASRATVSSRKRRLEAVGLLATEKVATDVGRPRQRLVLADESLASVGVSDLVRAARSVLVDPGAR</sequence>
<dbReference type="RefSeq" id="WP_023395928.1">
    <property type="nucleotide sequence ID" value="NZ_ASGZ01000068.1"/>
</dbReference>
<accession>V4H8C8</accession>
<protein>
    <submittedName>
        <fullName evidence="3">Uncharacterized protein</fullName>
    </submittedName>
</protein>
<evidence type="ECO:0000259" key="2">
    <source>
        <dbReference type="Pfam" id="PF23336"/>
    </source>
</evidence>
<reference evidence="3 4" key="1">
    <citation type="journal article" date="2013" name="Genome Announc.">
        <title>Draft Genome Sequence of 'Candidatus Halobonum tyrrellensis' Strain G22, Isolated from the Hypersaline Waters of Lake Tyrrell, Australia.</title>
        <authorList>
            <person name="Ugalde J.A."/>
            <person name="Narasingarao P."/>
            <person name="Kuo S."/>
            <person name="Podell S."/>
            <person name="Allen E.E."/>
        </authorList>
    </citation>
    <scope>NUCLEOTIDE SEQUENCE [LARGE SCALE GENOMIC DNA]</scope>
    <source>
        <strain evidence="3 4">G22</strain>
    </source>
</reference>
<keyword evidence="4" id="KW-1185">Reference proteome</keyword>
<dbReference type="STRING" id="1324957.K933_16807"/>
<organism evidence="3 4">
    <name type="scientific">Candidatus Halobonum tyrrellensis G22</name>
    <dbReference type="NCBI Taxonomy" id="1324957"/>
    <lineage>
        <taxon>Archaea</taxon>
        <taxon>Methanobacteriati</taxon>
        <taxon>Methanobacteriota</taxon>
        <taxon>Stenosarchaea group</taxon>
        <taxon>Halobacteria</taxon>
        <taxon>Halobacteriales</taxon>
        <taxon>Haloferacaceae</taxon>
        <taxon>Candidatus Halobonum</taxon>
    </lineage>
</organism>
<dbReference type="eggNOG" id="arCOG04626">
    <property type="taxonomic scope" value="Archaea"/>
</dbReference>
<name>V4H8C8_9EURY</name>
<feature type="domain" description="Transcriptional regulator TbsP-like C-terminal" evidence="2">
    <location>
        <begin position="160"/>
        <end position="281"/>
    </location>
</feature>
<feature type="domain" description="Transcriptional regulator TbsP N-terminal" evidence="1">
    <location>
        <begin position="24"/>
        <end position="159"/>
    </location>
</feature>
<evidence type="ECO:0000313" key="3">
    <source>
        <dbReference type="EMBL" id="ESP86940.1"/>
    </source>
</evidence>
<dbReference type="EMBL" id="ASGZ01000068">
    <property type="protein sequence ID" value="ESP86940.1"/>
    <property type="molecule type" value="Genomic_DNA"/>
</dbReference>
<gene>
    <name evidence="3" type="ORF">K933_16807</name>
</gene>
<proteinExistence type="predicted"/>
<dbReference type="AlphaFoldDB" id="V4H8C8"/>
<dbReference type="InterPro" id="IPR056163">
    <property type="entry name" value="TbsP_C"/>
</dbReference>
<evidence type="ECO:0000313" key="4">
    <source>
        <dbReference type="Proteomes" id="UP000017840"/>
    </source>
</evidence>